<dbReference type="InParanoid" id="A0A1X7T9H1"/>
<evidence type="ECO:0000256" key="4">
    <source>
        <dbReference type="SAM" id="MobiDB-lite"/>
    </source>
</evidence>
<proteinExistence type="predicted"/>
<sequence>MAKQHPKDYPGLKARFFHSAATVGDSLFVWAGGQAGLPNVHDSTEKRKFTNTIQHFTASSGQWFARETTGVPPLGVTAYSCTAINDHLYYFGGYCNHDNCFHNSITRLDAISLQWSEIEPTDSTKPVMRRGCGGMLSFEHDGVHYLLMIGGIGSKPAVKLSHNKYIQSKLHGGRWRTNEHSMYNLSSGKWDNVLIIGECIPPADGFIIEKISNTRAVLFGGIVQDEATASNNIYILNLNLSLSTVSWQCIKKPEVIDQWPVGRYNHAAAIILKKSGCPLLVICGGMNNDDDTLDDCWIFDTTQHTWTTWTKVDIHDSFSKRWAHSLSVFTFSPRCFWIITVGGAFISNTELIQYPNVTMIKSLVFNEEKIIILNIPVSNNQQYQSTYFQQLQLGRMHWLEYQRLKEKQKEAAQELEGHQLAEYKTLLKQQELEVQAIKQQLRNEQDHSRQLLIDMEKKETKHYLQLQEKEQKYHHQLQENKAEKELELQRFCFQLQEKLEREKAAKDLEIQNCHHQLQEKEQEMHKYYQHVENQLQLKEAENQRCHFQLEEQEREKAKTDQEIQNYCYQLLEKEKMEALKNQEIQKYLQQLQEKEEEIQNYFNQLQEKNQEIQELSRQLWEKEKEKAEKDQEIQKYQYQLQEKEKTDALTKQEIEKYCQQLQEKEQENLKKEKEKQIYYQKIQESELREKTKTKQKHSLQLSEKEKEIQRCHQHLRKEEAEKEQYCHQLKENEKNYIQQLQVKDQELTEMRKYHHLQLQENEAKIKQKMQNFDHELQKMKKELEDKEKEMQKYQYQLQEKEKTDALSKQEIQKYHQQLQEKEQENLKKEKEKQIYYQKIQESEREKTETKRRHSLQLSEKETEIQRCLQNLRKKEAEKEQYRRQLKENENKYIQQLQQKDKELSEKQNAATVGDSSLFVWAGEQAGLPKVHDSPEKRKFTNTIQHFTASSGQWFARETTGTPPLGVMGYSCAAINNHLYYFGGYCNHDNCFHNSITRLDTISLQWRELEPTDATRPVMRRGCGGMLSFEHDGVHYLLMIGGIGSKPAVQLQQNRYIETMHERSSGRWRTNEHSMYNLSLEKWDNVSVTGQCIPPADGFVLEKISNTRAILFGGIIQDDKTEAIASNDLYLLRIDLSLTTVCIKKPEAIDKWPVGRYNHAGTIIVAGLLCPLLVICGGMNNNNDKLDDCWMFDTTQCTWTTWTKVGHSFSKRWAHSLSVFTFSPRCFWIITVGGAFVSRREVTSDELVQYPYITVMKSL</sequence>
<keyword evidence="1" id="KW-0880">Kelch repeat</keyword>
<feature type="coiled-coil region" evidence="3">
    <location>
        <begin position="401"/>
        <end position="486"/>
    </location>
</feature>
<name>A0A1X7T9H1_AMPQE</name>
<dbReference type="OrthoDB" id="4447at2759"/>
<reference evidence="5" key="1">
    <citation type="submission" date="2017-05" db="UniProtKB">
        <authorList>
            <consortium name="EnsemblMetazoa"/>
        </authorList>
    </citation>
    <scope>IDENTIFICATION</scope>
</reference>
<dbReference type="AlphaFoldDB" id="A0A1X7T9H1"/>
<keyword evidence="3" id="KW-0175">Coiled coil</keyword>
<dbReference type="InterPro" id="IPR015915">
    <property type="entry name" value="Kelch-typ_b-propeller"/>
</dbReference>
<dbReference type="PANTHER" id="PTHR46228">
    <property type="entry name" value="KELCH DOMAIN-CONTAINING PROTEIN"/>
    <property type="match status" value="1"/>
</dbReference>
<protein>
    <submittedName>
        <fullName evidence="5">Uncharacterized protein</fullName>
    </submittedName>
</protein>
<dbReference type="Pfam" id="PF24681">
    <property type="entry name" value="Kelch_KLHDC2_KLHL20_DRC7"/>
    <property type="match status" value="4"/>
</dbReference>
<evidence type="ECO:0000313" key="5">
    <source>
        <dbReference type="EnsemblMetazoa" id="Aqu2.1.11068_001"/>
    </source>
</evidence>
<dbReference type="SUPFAM" id="SSF117281">
    <property type="entry name" value="Kelch motif"/>
    <property type="match status" value="2"/>
</dbReference>
<dbReference type="Gene3D" id="2.120.10.80">
    <property type="entry name" value="Kelch-type beta propeller"/>
    <property type="match status" value="4"/>
</dbReference>
<dbReference type="PANTHER" id="PTHR46228:SF2">
    <property type="entry name" value="KELCH REPEAT PROTEIN (AFU_ORTHOLOGUE AFUA_4G14350)"/>
    <property type="match status" value="1"/>
</dbReference>
<accession>A0A1X7T9H1</accession>
<feature type="coiled-coil region" evidence="3">
    <location>
        <begin position="535"/>
        <end position="735"/>
    </location>
</feature>
<evidence type="ECO:0000256" key="3">
    <source>
        <dbReference type="SAM" id="Coils"/>
    </source>
</evidence>
<evidence type="ECO:0000256" key="1">
    <source>
        <dbReference type="ARBA" id="ARBA00022441"/>
    </source>
</evidence>
<dbReference type="EnsemblMetazoa" id="Aqu2.1.11068_001">
    <property type="protein sequence ID" value="Aqu2.1.11068_001"/>
    <property type="gene ID" value="Aqu2.1.11068"/>
</dbReference>
<organism evidence="5">
    <name type="scientific">Amphimedon queenslandica</name>
    <name type="common">Sponge</name>
    <dbReference type="NCBI Taxonomy" id="400682"/>
    <lineage>
        <taxon>Eukaryota</taxon>
        <taxon>Metazoa</taxon>
        <taxon>Porifera</taxon>
        <taxon>Demospongiae</taxon>
        <taxon>Heteroscleromorpha</taxon>
        <taxon>Haplosclerida</taxon>
        <taxon>Niphatidae</taxon>
        <taxon>Amphimedon</taxon>
    </lineage>
</organism>
<keyword evidence="2" id="KW-0677">Repeat</keyword>
<feature type="region of interest" description="Disordered" evidence="4">
    <location>
        <begin position="841"/>
        <end position="860"/>
    </location>
</feature>
<evidence type="ECO:0000256" key="2">
    <source>
        <dbReference type="ARBA" id="ARBA00022737"/>
    </source>
</evidence>